<dbReference type="PROSITE" id="PS51257">
    <property type="entry name" value="PROKAR_LIPOPROTEIN"/>
    <property type="match status" value="1"/>
</dbReference>
<reference evidence="2 3" key="1">
    <citation type="submission" date="2012-05" db="EMBL/GenBank/DDBJ databases">
        <title>Finished chromosome of genome of Chamaesiphon sp. PCC 6605.</title>
        <authorList>
            <consortium name="US DOE Joint Genome Institute"/>
            <person name="Gugger M."/>
            <person name="Coursin T."/>
            <person name="Rippka R."/>
            <person name="Tandeau De Marsac N."/>
            <person name="Huntemann M."/>
            <person name="Wei C.-L."/>
            <person name="Han J."/>
            <person name="Detter J.C."/>
            <person name="Han C."/>
            <person name="Tapia R."/>
            <person name="Chen A."/>
            <person name="Kyrpides N."/>
            <person name="Mavromatis K."/>
            <person name="Markowitz V."/>
            <person name="Szeto E."/>
            <person name="Ivanova N."/>
            <person name="Pagani I."/>
            <person name="Pati A."/>
            <person name="Goodwin L."/>
            <person name="Nordberg H.P."/>
            <person name="Cantor M.N."/>
            <person name="Hua S.X."/>
            <person name="Woyke T."/>
            <person name="Kerfeld C.A."/>
        </authorList>
    </citation>
    <scope>NUCLEOTIDE SEQUENCE [LARGE SCALE GENOMIC DNA]</scope>
    <source>
        <strain evidence="3">ATCC 27169 / PCC 6605</strain>
    </source>
</reference>
<dbReference type="OrthoDB" id="570488at2"/>
<evidence type="ECO:0000256" key="1">
    <source>
        <dbReference type="SAM" id="Phobius"/>
    </source>
</evidence>
<protein>
    <recommendedName>
        <fullName evidence="4">Glycosyltransferase RgtA/B/C/D-like domain-containing protein</fullName>
    </recommendedName>
</protein>
<name>K9UGZ2_CHAP6</name>
<dbReference type="AlphaFoldDB" id="K9UGZ2"/>
<dbReference type="HOGENOM" id="CLU_595454_0_0_3"/>
<keyword evidence="3" id="KW-1185">Reference proteome</keyword>
<feature type="transmembrane region" description="Helical" evidence="1">
    <location>
        <begin position="230"/>
        <end position="250"/>
    </location>
</feature>
<dbReference type="eggNOG" id="ENOG5032SKH">
    <property type="taxonomic scope" value="Bacteria"/>
</dbReference>
<feature type="transmembrane region" description="Helical" evidence="1">
    <location>
        <begin position="409"/>
        <end position="429"/>
    </location>
</feature>
<feature type="transmembrane region" description="Helical" evidence="1">
    <location>
        <begin position="327"/>
        <end position="344"/>
    </location>
</feature>
<evidence type="ECO:0000313" key="2">
    <source>
        <dbReference type="EMBL" id="AFY94372.1"/>
    </source>
</evidence>
<dbReference type="Proteomes" id="UP000010366">
    <property type="component" value="Chromosome"/>
</dbReference>
<feature type="transmembrane region" description="Helical" evidence="1">
    <location>
        <begin position="374"/>
        <end position="397"/>
    </location>
</feature>
<gene>
    <name evidence="2" type="ORF">Cha6605_3370</name>
</gene>
<feature type="transmembrane region" description="Helical" evidence="1">
    <location>
        <begin position="93"/>
        <end position="114"/>
    </location>
</feature>
<keyword evidence="1" id="KW-0812">Transmembrane</keyword>
<feature type="transmembrane region" description="Helical" evidence="1">
    <location>
        <begin position="144"/>
        <end position="164"/>
    </location>
</feature>
<feature type="transmembrane region" description="Helical" evidence="1">
    <location>
        <begin position="435"/>
        <end position="451"/>
    </location>
</feature>
<keyword evidence="1" id="KW-0472">Membrane</keyword>
<feature type="transmembrane region" description="Helical" evidence="1">
    <location>
        <begin position="289"/>
        <end position="307"/>
    </location>
</feature>
<organism evidence="2 3">
    <name type="scientific">Chamaesiphon minutus (strain ATCC 27169 / PCC 6605)</name>
    <dbReference type="NCBI Taxonomy" id="1173020"/>
    <lineage>
        <taxon>Bacteria</taxon>
        <taxon>Bacillati</taxon>
        <taxon>Cyanobacteriota</taxon>
        <taxon>Cyanophyceae</taxon>
        <taxon>Gomontiellales</taxon>
        <taxon>Chamaesiphonaceae</taxon>
        <taxon>Chamaesiphon</taxon>
    </lineage>
</organism>
<dbReference type="KEGG" id="cmp:Cha6605_3370"/>
<keyword evidence="1" id="KW-1133">Transmembrane helix</keyword>
<sequence length="460" mass="52859">MTKKNPQRILSHLAIVYGIFIGCAVIGMIICPRAFDKFFSIVRLSPSINAVKDGYYWDVEHYAAMVISDTCSAFYPLWPWLTRNIFHPNTVVTAAYQLKTLGAGIFLVILPPLYILFDRLFKSSKLALLILLLFTLNPTGIQRVLGYTESFYCAVTLFLIWSLHELQIKPMSRHYLIAAVSTVIMSLIRPCSIQLIGSVMGASLVLVSLKWHNNKQTSFRSIFQQFLPELKISALISIATIVGYSIYGWICWQMRGDFLAPFHDQANWGRKFGFYPDLLFIRTSMFDMMGLYMPWIILVSAVAFVVMKDKFNAILNSIPKSPLGNVWLLYPAIFIPFTIIRLKLRSKQIETEWSTLSEDKLDRQNEVDTLATNYLFWFSTCFAVITCTIVFLCPMDFGFTTIASLGRHVFAIPFFYISLGYLCIYFNNAKVSRSLYYWLVISIIATIEQWIKYGKDQWLS</sequence>
<feature type="transmembrane region" description="Helical" evidence="1">
    <location>
        <begin position="62"/>
        <end position="81"/>
    </location>
</feature>
<dbReference type="RefSeq" id="WP_015160507.1">
    <property type="nucleotide sequence ID" value="NC_019697.1"/>
</dbReference>
<dbReference type="EMBL" id="CP003600">
    <property type="protein sequence ID" value="AFY94372.1"/>
    <property type="molecule type" value="Genomic_DNA"/>
</dbReference>
<feature type="transmembrane region" description="Helical" evidence="1">
    <location>
        <begin position="12"/>
        <end position="35"/>
    </location>
</feature>
<feature type="transmembrane region" description="Helical" evidence="1">
    <location>
        <begin position="176"/>
        <end position="209"/>
    </location>
</feature>
<accession>K9UGZ2</accession>
<proteinExistence type="predicted"/>
<evidence type="ECO:0000313" key="3">
    <source>
        <dbReference type="Proteomes" id="UP000010366"/>
    </source>
</evidence>
<evidence type="ECO:0008006" key="4">
    <source>
        <dbReference type="Google" id="ProtNLM"/>
    </source>
</evidence>